<gene>
    <name evidence="2" type="ORF">B0T25DRAFT_432650</name>
</gene>
<feature type="non-terminal residue" evidence="2">
    <location>
        <position position="1"/>
    </location>
</feature>
<keyword evidence="1" id="KW-0472">Membrane</keyword>
<dbReference type="EMBL" id="JAUIQD010000006">
    <property type="protein sequence ID" value="KAK3346534.1"/>
    <property type="molecule type" value="Genomic_DNA"/>
</dbReference>
<keyword evidence="1" id="KW-1133">Transmembrane helix</keyword>
<proteinExistence type="predicted"/>
<evidence type="ECO:0000256" key="1">
    <source>
        <dbReference type="SAM" id="Phobius"/>
    </source>
</evidence>
<dbReference type="Proteomes" id="UP001275084">
    <property type="component" value="Unassembled WGS sequence"/>
</dbReference>
<keyword evidence="3" id="KW-1185">Reference proteome</keyword>
<feature type="transmembrane region" description="Helical" evidence="1">
    <location>
        <begin position="37"/>
        <end position="59"/>
    </location>
</feature>
<sequence length="99" mass="11243">HNIAVLLDFELAKIRDDYNALSPDDRQLPPDWPGSQLVYTLVKIAGLLFIFVATVCRFIRDSAWCDPDGQLAKVLEYQSEIQQSGVDKLDVTYCLVLDR</sequence>
<name>A0AAJ0MB62_9PEZI</name>
<keyword evidence="1" id="KW-0812">Transmembrane</keyword>
<reference evidence="2" key="2">
    <citation type="submission" date="2023-06" db="EMBL/GenBank/DDBJ databases">
        <authorList>
            <consortium name="Lawrence Berkeley National Laboratory"/>
            <person name="Haridas S."/>
            <person name="Hensen N."/>
            <person name="Bonometti L."/>
            <person name="Westerberg I."/>
            <person name="Brannstrom I.O."/>
            <person name="Guillou S."/>
            <person name="Cros-Aarteil S."/>
            <person name="Calhoun S."/>
            <person name="Kuo A."/>
            <person name="Mondo S."/>
            <person name="Pangilinan J."/>
            <person name="Riley R."/>
            <person name="Labutti K."/>
            <person name="Andreopoulos B."/>
            <person name="Lipzen A."/>
            <person name="Chen C."/>
            <person name="Yanf M."/>
            <person name="Daum C."/>
            <person name="Ng V."/>
            <person name="Clum A."/>
            <person name="Steindorff A."/>
            <person name="Ohm R."/>
            <person name="Martin F."/>
            <person name="Silar P."/>
            <person name="Natvig D."/>
            <person name="Lalanne C."/>
            <person name="Gautier V."/>
            <person name="Ament-Velasquez S.L."/>
            <person name="Kruys A."/>
            <person name="Hutchinson M.I."/>
            <person name="Powell A.J."/>
            <person name="Barry K."/>
            <person name="Miller A.N."/>
            <person name="Grigoriev I.V."/>
            <person name="Debuchy R."/>
            <person name="Gladieux P."/>
            <person name="Thoren M.H."/>
            <person name="Johannesson H."/>
        </authorList>
    </citation>
    <scope>NUCLEOTIDE SEQUENCE</scope>
    <source>
        <strain evidence="2">CBS 955.72</strain>
    </source>
</reference>
<evidence type="ECO:0000313" key="3">
    <source>
        <dbReference type="Proteomes" id="UP001275084"/>
    </source>
</evidence>
<organism evidence="2 3">
    <name type="scientific">Lasiosphaeria hispida</name>
    <dbReference type="NCBI Taxonomy" id="260671"/>
    <lineage>
        <taxon>Eukaryota</taxon>
        <taxon>Fungi</taxon>
        <taxon>Dikarya</taxon>
        <taxon>Ascomycota</taxon>
        <taxon>Pezizomycotina</taxon>
        <taxon>Sordariomycetes</taxon>
        <taxon>Sordariomycetidae</taxon>
        <taxon>Sordariales</taxon>
        <taxon>Lasiosphaeriaceae</taxon>
        <taxon>Lasiosphaeria</taxon>
    </lineage>
</organism>
<evidence type="ECO:0000313" key="2">
    <source>
        <dbReference type="EMBL" id="KAK3346534.1"/>
    </source>
</evidence>
<dbReference type="AlphaFoldDB" id="A0AAJ0MB62"/>
<protein>
    <submittedName>
        <fullName evidence="2">Uncharacterized protein</fullName>
    </submittedName>
</protein>
<comment type="caution">
    <text evidence="2">The sequence shown here is derived from an EMBL/GenBank/DDBJ whole genome shotgun (WGS) entry which is preliminary data.</text>
</comment>
<feature type="non-terminal residue" evidence="2">
    <location>
        <position position="99"/>
    </location>
</feature>
<reference evidence="2" key="1">
    <citation type="journal article" date="2023" name="Mol. Phylogenet. Evol.">
        <title>Genome-scale phylogeny and comparative genomics of the fungal order Sordariales.</title>
        <authorList>
            <person name="Hensen N."/>
            <person name="Bonometti L."/>
            <person name="Westerberg I."/>
            <person name="Brannstrom I.O."/>
            <person name="Guillou S."/>
            <person name="Cros-Aarteil S."/>
            <person name="Calhoun S."/>
            <person name="Haridas S."/>
            <person name="Kuo A."/>
            <person name="Mondo S."/>
            <person name="Pangilinan J."/>
            <person name="Riley R."/>
            <person name="LaButti K."/>
            <person name="Andreopoulos B."/>
            <person name="Lipzen A."/>
            <person name="Chen C."/>
            <person name="Yan M."/>
            <person name="Daum C."/>
            <person name="Ng V."/>
            <person name="Clum A."/>
            <person name="Steindorff A."/>
            <person name="Ohm R.A."/>
            <person name="Martin F."/>
            <person name="Silar P."/>
            <person name="Natvig D.O."/>
            <person name="Lalanne C."/>
            <person name="Gautier V."/>
            <person name="Ament-Velasquez S.L."/>
            <person name="Kruys A."/>
            <person name="Hutchinson M.I."/>
            <person name="Powell A.J."/>
            <person name="Barry K."/>
            <person name="Miller A.N."/>
            <person name="Grigoriev I.V."/>
            <person name="Debuchy R."/>
            <person name="Gladieux P."/>
            <person name="Hiltunen Thoren M."/>
            <person name="Johannesson H."/>
        </authorList>
    </citation>
    <scope>NUCLEOTIDE SEQUENCE</scope>
    <source>
        <strain evidence="2">CBS 955.72</strain>
    </source>
</reference>
<accession>A0AAJ0MB62</accession>